<dbReference type="InParanoid" id="A0A2J6T6Y6"/>
<dbReference type="PROSITE" id="PS50850">
    <property type="entry name" value="MFS"/>
    <property type="match status" value="1"/>
</dbReference>
<feature type="transmembrane region" description="Helical" evidence="7">
    <location>
        <begin position="401"/>
        <end position="422"/>
    </location>
</feature>
<dbReference type="Proteomes" id="UP000235371">
    <property type="component" value="Unassembled WGS sequence"/>
</dbReference>
<evidence type="ECO:0000313" key="10">
    <source>
        <dbReference type="Proteomes" id="UP000235371"/>
    </source>
</evidence>
<dbReference type="GO" id="GO:0016020">
    <property type="term" value="C:membrane"/>
    <property type="evidence" value="ECO:0007669"/>
    <property type="project" value="UniProtKB-SubCell"/>
</dbReference>
<feature type="transmembrane region" description="Helical" evidence="7">
    <location>
        <begin position="290"/>
        <end position="310"/>
    </location>
</feature>
<keyword evidence="10" id="KW-1185">Reference proteome</keyword>
<keyword evidence="4 7" id="KW-1133">Transmembrane helix</keyword>
<dbReference type="GeneID" id="36586234"/>
<reference evidence="9 10" key="1">
    <citation type="submission" date="2016-04" db="EMBL/GenBank/DDBJ databases">
        <title>A degradative enzymes factory behind the ericoid mycorrhizal symbiosis.</title>
        <authorList>
            <consortium name="DOE Joint Genome Institute"/>
            <person name="Martino E."/>
            <person name="Morin E."/>
            <person name="Grelet G."/>
            <person name="Kuo A."/>
            <person name="Kohler A."/>
            <person name="Daghino S."/>
            <person name="Barry K."/>
            <person name="Choi C."/>
            <person name="Cichocki N."/>
            <person name="Clum A."/>
            <person name="Copeland A."/>
            <person name="Hainaut M."/>
            <person name="Haridas S."/>
            <person name="Labutti K."/>
            <person name="Lindquist E."/>
            <person name="Lipzen A."/>
            <person name="Khouja H.-R."/>
            <person name="Murat C."/>
            <person name="Ohm R."/>
            <person name="Olson A."/>
            <person name="Spatafora J."/>
            <person name="Veneault-Fourrey C."/>
            <person name="Henrissat B."/>
            <person name="Grigoriev I."/>
            <person name="Martin F."/>
            <person name="Perotto S."/>
        </authorList>
    </citation>
    <scope>NUCLEOTIDE SEQUENCE [LARGE SCALE GENOMIC DNA]</scope>
    <source>
        <strain evidence="9 10">E</strain>
    </source>
</reference>
<name>A0A2J6T6Y6_9HELO</name>
<dbReference type="RefSeq" id="XP_024735693.1">
    <property type="nucleotide sequence ID" value="XM_024878157.1"/>
</dbReference>
<dbReference type="InterPro" id="IPR011701">
    <property type="entry name" value="MFS"/>
</dbReference>
<protein>
    <submittedName>
        <fullName evidence="9">Putative MFS transporter</fullName>
    </submittedName>
</protein>
<feature type="transmembrane region" description="Helical" evidence="7">
    <location>
        <begin position="114"/>
        <end position="131"/>
    </location>
</feature>
<dbReference type="InterPro" id="IPR020846">
    <property type="entry name" value="MFS_dom"/>
</dbReference>
<feature type="transmembrane region" description="Helical" evidence="7">
    <location>
        <begin position="434"/>
        <end position="455"/>
    </location>
</feature>
<gene>
    <name evidence="9" type="ORF">K444DRAFT_590683</name>
</gene>
<dbReference type="OrthoDB" id="2962993at2759"/>
<keyword evidence="2" id="KW-0813">Transport</keyword>
<organism evidence="9 10">
    <name type="scientific">Hyaloscypha bicolor E</name>
    <dbReference type="NCBI Taxonomy" id="1095630"/>
    <lineage>
        <taxon>Eukaryota</taxon>
        <taxon>Fungi</taxon>
        <taxon>Dikarya</taxon>
        <taxon>Ascomycota</taxon>
        <taxon>Pezizomycotina</taxon>
        <taxon>Leotiomycetes</taxon>
        <taxon>Helotiales</taxon>
        <taxon>Hyaloscyphaceae</taxon>
        <taxon>Hyaloscypha</taxon>
        <taxon>Hyaloscypha bicolor</taxon>
    </lineage>
</organism>
<feature type="domain" description="Major facilitator superfamily (MFS) profile" evidence="8">
    <location>
        <begin position="45"/>
        <end position="460"/>
    </location>
</feature>
<sequence length="493" mass="55135">MAPDNGNKSKHPSVDKSQLRYGNTTPDQIDREREECLIRKLDFRVIPLVMVIYLFSFLDRINIGNARLYGLEKDLKMTTNNHQYQIVVSILFVTYCLFEVPSNLLLKKFSPSRYIAIIAIIWGLIATLSGLTQSYHELLACRVLLGLFESGLFPGLITYLTLFYNKRAIALRVGYLFVAAAIAGAVGGLIAYGIGFMDGVGGYRAWRWIFIIEGIPSIVVGIMFWIFMPNDLDTSHFMSLEDRAFLVMRREREVGQTASAQKFHWDDVKEGASDWKIWSFCIAQFGADTMLYGFSIFLPTIIHGIGAWTVPQAQALTIPVYTIGAVTYLVVAWISDKSQQRALYTCLFCAVSIIGYGLLISNSGSKAHYTGCFLVAMGLYVAVGIPLAWMPTNLPRYGKRTFATGLQVAIGNASGIMAPFLYPATDGPRYVKGHGVTLALVGFAAVVYASMSWWLRRENRARMAFERDGLMEGKTDDEINEIGDRNPRFLYTC</sequence>
<dbReference type="Gene3D" id="1.20.1250.20">
    <property type="entry name" value="MFS general substrate transporter like domains"/>
    <property type="match status" value="2"/>
</dbReference>
<dbReference type="PANTHER" id="PTHR43791">
    <property type="entry name" value="PERMEASE-RELATED"/>
    <property type="match status" value="1"/>
</dbReference>
<dbReference type="FunFam" id="1.20.1250.20:FF:000034">
    <property type="entry name" value="MFS general substrate transporter"/>
    <property type="match status" value="1"/>
</dbReference>
<dbReference type="PANTHER" id="PTHR43791:SF91">
    <property type="entry name" value="MAJOR FACILITATOR SUPERFAMILY (MFS) PROFILE DOMAIN-CONTAINING PROTEIN-RELATED"/>
    <property type="match status" value="1"/>
</dbReference>
<keyword evidence="3 7" id="KW-0812">Transmembrane</keyword>
<evidence type="ECO:0000313" key="9">
    <source>
        <dbReference type="EMBL" id="PMD58789.1"/>
    </source>
</evidence>
<evidence type="ECO:0000259" key="8">
    <source>
        <dbReference type="PROSITE" id="PS50850"/>
    </source>
</evidence>
<feature type="region of interest" description="Disordered" evidence="6">
    <location>
        <begin position="1"/>
        <end position="25"/>
    </location>
</feature>
<evidence type="ECO:0000256" key="2">
    <source>
        <dbReference type="ARBA" id="ARBA00022448"/>
    </source>
</evidence>
<feature type="transmembrane region" description="Helical" evidence="7">
    <location>
        <begin position="143"/>
        <end position="162"/>
    </location>
</feature>
<dbReference type="FunFam" id="1.20.1250.20:FF:000068">
    <property type="entry name" value="MFS general substrate transporter"/>
    <property type="match status" value="1"/>
</dbReference>
<feature type="transmembrane region" description="Helical" evidence="7">
    <location>
        <begin position="206"/>
        <end position="228"/>
    </location>
</feature>
<keyword evidence="5 7" id="KW-0472">Membrane</keyword>
<evidence type="ECO:0000256" key="5">
    <source>
        <dbReference type="ARBA" id="ARBA00023136"/>
    </source>
</evidence>
<evidence type="ECO:0000256" key="6">
    <source>
        <dbReference type="SAM" id="MobiDB-lite"/>
    </source>
</evidence>
<feature type="transmembrane region" description="Helical" evidence="7">
    <location>
        <begin position="342"/>
        <end position="361"/>
    </location>
</feature>
<dbReference type="GO" id="GO:0022857">
    <property type="term" value="F:transmembrane transporter activity"/>
    <property type="evidence" value="ECO:0007669"/>
    <property type="project" value="InterPro"/>
</dbReference>
<dbReference type="InterPro" id="IPR036259">
    <property type="entry name" value="MFS_trans_sf"/>
</dbReference>
<dbReference type="EMBL" id="KZ613817">
    <property type="protein sequence ID" value="PMD58789.1"/>
    <property type="molecule type" value="Genomic_DNA"/>
</dbReference>
<dbReference type="Pfam" id="PF07690">
    <property type="entry name" value="MFS_1"/>
    <property type="match status" value="1"/>
</dbReference>
<feature type="transmembrane region" description="Helical" evidence="7">
    <location>
        <begin position="83"/>
        <end position="102"/>
    </location>
</feature>
<dbReference type="AlphaFoldDB" id="A0A2J6T6Y6"/>
<accession>A0A2J6T6Y6</accession>
<feature type="transmembrane region" description="Helical" evidence="7">
    <location>
        <begin position="367"/>
        <end position="389"/>
    </location>
</feature>
<evidence type="ECO:0000256" key="4">
    <source>
        <dbReference type="ARBA" id="ARBA00022989"/>
    </source>
</evidence>
<dbReference type="SUPFAM" id="SSF103473">
    <property type="entry name" value="MFS general substrate transporter"/>
    <property type="match status" value="1"/>
</dbReference>
<evidence type="ECO:0000256" key="1">
    <source>
        <dbReference type="ARBA" id="ARBA00004141"/>
    </source>
</evidence>
<comment type="subcellular location">
    <subcellularLocation>
        <location evidence="1">Membrane</location>
        <topology evidence="1">Multi-pass membrane protein</topology>
    </subcellularLocation>
</comment>
<evidence type="ECO:0000256" key="7">
    <source>
        <dbReference type="SAM" id="Phobius"/>
    </source>
</evidence>
<feature type="transmembrane region" description="Helical" evidence="7">
    <location>
        <begin position="41"/>
        <end position="63"/>
    </location>
</feature>
<feature type="transmembrane region" description="Helical" evidence="7">
    <location>
        <begin position="174"/>
        <end position="194"/>
    </location>
</feature>
<feature type="transmembrane region" description="Helical" evidence="7">
    <location>
        <begin position="316"/>
        <end position="335"/>
    </location>
</feature>
<evidence type="ECO:0000256" key="3">
    <source>
        <dbReference type="ARBA" id="ARBA00022692"/>
    </source>
</evidence>
<proteinExistence type="predicted"/>